<dbReference type="InterPro" id="IPR036509">
    <property type="entry name" value="Met_Sox_Rdtase_MsrA_sf"/>
</dbReference>
<evidence type="ECO:0000256" key="3">
    <source>
        <dbReference type="ARBA" id="ARBA00047806"/>
    </source>
</evidence>
<dbReference type="Gene3D" id="3.30.1060.10">
    <property type="entry name" value="Peptide methionine sulphoxide reductase MsrA"/>
    <property type="match status" value="1"/>
</dbReference>
<evidence type="ECO:0000313" key="7">
    <source>
        <dbReference type="EMBL" id="SFI83384.1"/>
    </source>
</evidence>
<dbReference type="OrthoDB" id="4174719at2"/>
<keyword evidence="2 5" id="KW-0560">Oxidoreductase</keyword>
<dbReference type="PANTHER" id="PTHR42799">
    <property type="entry name" value="MITOCHONDRIAL PEPTIDE METHIONINE SULFOXIDE REDUCTASE"/>
    <property type="match status" value="1"/>
</dbReference>
<evidence type="ECO:0000256" key="4">
    <source>
        <dbReference type="ARBA" id="ARBA00048782"/>
    </source>
</evidence>
<dbReference type="EC" id="1.8.4.11" evidence="5"/>
<dbReference type="GO" id="GO:0033744">
    <property type="term" value="F:L-methionine:thioredoxin-disulfide S-oxidoreductase activity"/>
    <property type="evidence" value="ECO:0007669"/>
    <property type="project" value="RHEA"/>
</dbReference>
<dbReference type="EMBL" id="FORF01000007">
    <property type="protein sequence ID" value="SFI83384.1"/>
    <property type="molecule type" value="Genomic_DNA"/>
</dbReference>
<comment type="function">
    <text evidence="5">Has an important function as a repair enzyme for proteins that have been inactivated by oxidation. Catalyzes the reversible oxidation-reduction of methionine sulfoxide in proteins to methionine.</text>
</comment>
<evidence type="ECO:0000256" key="2">
    <source>
        <dbReference type="ARBA" id="ARBA00023002"/>
    </source>
</evidence>
<dbReference type="FunFam" id="3.30.1060.10:FF:000001">
    <property type="entry name" value="Peptide methionine sulfoxide reductase MsrA"/>
    <property type="match status" value="1"/>
</dbReference>
<dbReference type="GO" id="GO:0034599">
    <property type="term" value="P:cellular response to oxidative stress"/>
    <property type="evidence" value="ECO:0007669"/>
    <property type="project" value="TreeGrafter"/>
</dbReference>
<evidence type="ECO:0000256" key="1">
    <source>
        <dbReference type="ARBA" id="ARBA00005591"/>
    </source>
</evidence>
<dbReference type="SUPFAM" id="SSF55068">
    <property type="entry name" value="Peptide methionine sulfoxide reductase"/>
    <property type="match status" value="1"/>
</dbReference>
<dbReference type="GO" id="GO:0005737">
    <property type="term" value="C:cytoplasm"/>
    <property type="evidence" value="ECO:0007669"/>
    <property type="project" value="TreeGrafter"/>
</dbReference>
<protein>
    <recommendedName>
        <fullName evidence="5">Peptide methionine sulfoxide reductase MsrA</fullName>
        <shortName evidence="5">Protein-methionine-S-oxide reductase</shortName>
        <ecNumber evidence="5">1.8.4.11</ecNumber>
    </recommendedName>
    <alternativeName>
        <fullName evidence="5">Peptide-methionine (S)-S-oxide reductase</fullName>
        <shortName evidence="5">Peptide Met(O) reductase</shortName>
    </alternativeName>
</protein>
<dbReference type="Proteomes" id="UP000242763">
    <property type="component" value="Unassembled WGS sequence"/>
</dbReference>
<evidence type="ECO:0000256" key="5">
    <source>
        <dbReference type="HAMAP-Rule" id="MF_01401"/>
    </source>
</evidence>
<dbReference type="GO" id="GO:0008113">
    <property type="term" value="F:peptide-methionine (S)-S-oxide reductase activity"/>
    <property type="evidence" value="ECO:0007669"/>
    <property type="project" value="UniProtKB-UniRule"/>
</dbReference>
<feature type="active site" evidence="5">
    <location>
        <position position="58"/>
    </location>
</feature>
<dbReference type="STRING" id="1121003.SAMN03080618_01443"/>
<dbReference type="InterPro" id="IPR050162">
    <property type="entry name" value="MsrA_MetSO_reductase"/>
</dbReference>
<comment type="catalytic activity">
    <reaction evidence="3 5">
        <text>L-methionyl-[protein] + [thioredoxin]-disulfide + H2O = L-methionyl-(S)-S-oxide-[protein] + [thioredoxin]-dithiol</text>
        <dbReference type="Rhea" id="RHEA:14217"/>
        <dbReference type="Rhea" id="RHEA-COMP:10698"/>
        <dbReference type="Rhea" id="RHEA-COMP:10700"/>
        <dbReference type="Rhea" id="RHEA-COMP:12313"/>
        <dbReference type="Rhea" id="RHEA-COMP:12315"/>
        <dbReference type="ChEBI" id="CHEBI:15377"/>
        <dbReference type="ChEBI" id="CHEBI:16044"/>
        <dbReference type="ChEBI" id="CHEBI:29950"/>
        <dbReference type="ChEBI" id="CHEBI:44120"/>
        <dbReference type="ChEBI" id="CHEBI:50058"/>
        <dbReference type="EC" id="1.8.4.11"/>
    </reaction>
</comment>
<evidence type="ECO:0000259" key="6">
    <source>
        <dbReference type="Pfam" id="PF01625"/>
    </source>
</evidence>
<dbReference type="InterPro" id="IPR002569">
    <property type="entry name" value="Met_Sox_Rdtase_MsrA_dom"/>
</dbReference>
<dbReference type="PANTHER" id="PTHR42799:SF2">
    <property type="entry name" value="MITOCHONDRIAL PEPTIDE METHIONINE SULFOXIDE REDUCTASE"/>
    <property type="match status" value="1"/>
</dbReference>
<reference evidence="8" key="1">
    <citation type="submission" date="2016-10" db="EMBL/GenBank/DDBJ databases">
        <authorList>
            <person name="Varghese N."/>
            <person name="Submissions S."/>
        </authorList>
    </citation>
    <scope>NUCLEOTIDE SEQUENCE [LARGE SCALE GENOMIC DNA]</scope>
    <source>
        <strain evidence="8">DSM 21857</strain>
    </source>
</reference>
<dbReference type="AlphaFoldDB" id="A0A1I3LF16"/>
<gene>
    <name evidence="5" type="primary">msrA</name>
    <name evidence="7" type="ORF">SAMN03080618_01443</name>
</gene>
<organism evidence="7 8">
    <name type="scientific">Aquamicrobium aerolatum DSM 21857</name>
    <dbReference type="NCBI Taxonomy" id="1121003"/>
    <lineage>
        <taxon>Bacteria</taxon>
        <taxon>Pseudomonadati</taxon>
        <taxon>Pseudomonadota</taxon>
        <taxon>Alphaproteobacteria</taxon>
        <taxon>Hyphomicrobiales</taxon>
        <taxon>Phyllobacteriaceae</taxon>
        <taxon>Aerobium</taxon>
    </lineage>
</organism>
<feature type="domain" description="Peptide methionine sulphoxide reductase MsrA" evidence="6">
    <location>
        <begin position="52"/>
        <end position="204"/>
    </location>
</feature>
<name>A0A1I3LF16_9HYPH</name>
<dbReference type="Pfam" id="PF01625">
    <property type="entry name" value="PMSR"/>
    <property type="match status" value="1"/>
</dbReference>
<comment type="catalytic activity">
    <reaction evidence="4 5">
        <text>[thioredoxin]-disulfide + L-methionine + H2O = L-methionine (S)-S-oxide + [thioredoxin]-dithiol</text>
        <dbReference type="Rhea" id="RHEA:19993"/>
        <dbReference type="Rhea" id="RHEA-COMP:10698"/>
        <dbReference type="Rhea" id="RHEA-COMP:10700"/>
        <dbReference type="ChEBI" id="CHEBI:15377"/>
        <dbReference type="ChEBI" id="CHEBI:29950"/>
        <dbReference type="ChEBI" id="CHEBI:50058"/>
        <dbReference type="ChEBI" id="CHEBI:57844"/>
        <dbReference type="ChEBI" id="CHEBI:58772"/>
        <dbReference type="EC" id="1.8.4.11"/>
    </reaction>
</comment>
<dbReference type="NCBIfam" id="TIGR00401">
    <property type="entry name" value="msrA"/>
    <property type="match status" value="1"/>
</dbReference>
<sequence length="219" mass="23817">MFFQNDKMSQKVNLPLPQDALPGRATQFPTASTHFVTGRPLRGALPEGLEVAYFGMGCFWGVERLFWQIPGVWLTAAGYQGGITPNPTYPETCTGLTGHAETVMVVFDPEVISYRDLLKVFWESHDPTQGMRQGNDIGTTYRSAIYTTSDLQTAEAESSRDAYEKALQSAGRGGITTEIAPAGEFYFAEAEHQQYLAKNPNGYCGLKGTGVSCAIPVAG</sequence>
<dbReference type="HAMAP" id="MF_01401">
    <property type="entry name" value="MsrA"/>
    <property type="match status" value="1"/>
</dbReference>
<keyword evidence="8" id="KW-1185">Reference proteome</keyword>
<proteinExistence type="inferred from homology"/>
<accession>A0A1I3LF16</accession>
<evidence type="ECO:0000313" key="8">
    <source>
        <dbReference type="Proteomes" id="UP000242763"/>
    </source>
</evidence>
<comment type="similarity">
    <text evidence="1 5">Belongs to the MsrA Met sulfoxide reductase family.</text>
</comment>